<dbReference type="EMBL" id="JAQTJH010000012">
    <property type="protein sequence ID" value="MDK2062739.1"/>
    <property type="molecule type" value="Genomic_DNA"/>
</dbReference>
<evidence type="ECO:0000313" key="1">
    <source>
        <dbReference type="EMBL" id="MDK2062739.1"/>
    </source>
</evidence>
<proteinExistence type="predicted"/>
<protein>
    <submittedName>
        <fullName evidence="1">Uncharacterized protein</fullName>
    </submittedName>
</protein>
<evidence type="ECO:0000313" key="2">
    <source>
        <dbReference type="Proteomes" id="UP001237843"/>
    </source>
</evidence>
<gene>
    <name evidence="1" type="ORF">PT520_09445</name>
</gene>
<dbReference type="Proteomes" id="UP001237843">
    <property type="component" value="Unassembled WGS sequence"/>
</dbReference>
<reference evidence="1" key="1">
    <citation type="journal article" date="2023" name="Antibiotics">
        <title>Genomic Characterization of Antibiotic-Resistant Campylobacterales Isolated from Chilean Poultry Meat.</title>
        <authorList>
            <person name="Concha-Toloza M."/>
            <person name="Lopez-Cantillo M."/>
            <person name="Molina-Mora J.A."/>
            <person name="Collado L."/>
        </authorList>
    </citation>
    <scope>NUCLEOTIDE SEQUENCE</scope>
    <source>
        <strain evidence="1">FR1p273A</strain>
    </source>
</reference>
<name>A0AAW6VRI7_9BACT</name>
<accession>A0AAW6VRI7</accession>
<dbReference type="RefSeq" id="WP_284074905.1">
    <property type="nucleotide sequence ID" value="NZ_JAQTJH010000012.1"/>
</dbReference>
<organism evidence="1 2">
    <name type="scientific">Aliarcobacter butzleri</name>
    <dbReference type="NCBI Taxonomy" id="28197"/>
    <lineage>
        <taxon>Bacteria</taxon>
        <taxon>Pseudomonadati</taxon>
        <taxon>Campylobacterota</taxon>
        <taxon>Epsilonproteobacteria</taxon>
        <taxon>Campylobacterales</taxon>
        <taxon>Arcobacteraceae</taxon>
        <taxon>Aliarcobacter</taxon>
    </lineage>
</organism>
<sequence length="69" mass="7949">MITLQDKENFDSYEAKLEEKTKELKSCQEDKGYTSCMNCDSFISCTTRRSYVLATYESMNKSQTGGFSF</sequence>
<dbReference type="AlphaFoldDB" id="A0AAW6VRI7"/>
<comment type="caution">
    <text evidence="1">The sequence shown here is derived from an EMBL/GenBank/DDBJ whole genome shotgun (WGS) entry which is preliminary data.</text>
</comment>
<reference evidence="1" key="2">
    <citation type="submission" date="2023-02" db="EMBL/GenBank/DDBJ databases">
        <authorList>
            <person name="Concha-Toloza M."/>
            <person name="Lopez-Cantillo M."/>
            <person name="Molina-Mora J."/>
            <person name="Collado L."/>
        </authorList>
    </citation>
    <scope>NUCLEOTIDE SEQUENCE</scope>
    <source>
        <strain evidence="1">FR1p273A</strain>
    </source>
</reference>